<feature type="compositionally biased region" description="Polar residues" evidence="1">
    <location>
        <begin position="24"/>
        <end position="36"/>
    </location>
</feature>
<evidence type="ECO:0000313" key="3">
    <source>
        <dbReference type="Proteomes" id="UP000033647"/>
    </source>
</evidence>
<dbReference type="EMBL" id="LAFY01000614">
    <property type="protein sequence ID" value="KJX96486.1"/>
    <property type="molecule type" value="Genomic_DNA"/>
</dbReference>
<sequence length="112" mass="12882">MKDNSRTRLSKSPNARDRLRVTQLAHTSAHSSVPSSMERTFTVFANAPQQTRNDFDEIRELNNGQRRIIKDATSSHILSASKVRAGLKMLPQELRDQIQELTFTVDWICREK</sequence>
<feature type="region of interest" description="Disordered" evidence="1">
    <location>
        <begin position="1"/>
        <end position="36"/>
    </location>
</feature>
<organism evidence="2 3">
    <name type="scientific">Zymoseptoria brevis</name>
    <dbReference type="NCBI Taxonomy" id="1047168"/>
    <lineage>
        <taxon>Eukaryota</taxon>
        <taxon>Fungi</taxon>
        <taxon>Dikarya</taxon>
        <taxon>Ascomycota</taxon>
        <taxon>Pezizomycotina</taxon>
        <taxon>Dothideomycetes</taxon>
        <taxon>Dothideomycetidae</taxon>
        <taxon>Mycosphaerellales</taxon>
        <taxon>Mycosphaerellaceae</taxon>
        <taxon>Zymoseptoria</taxon>
    </lineage>
</organism>
<evidence type="ECO:0000313" key="2">
    <source>
        <dbReference type="EMBL" id="KJX96486.1"/>
    </source>
</evidence>
<protein>
    <submittedName>
        <fullName evidence="2">Uncharacterized protein</fullName>
    </submittedName>
</protein>
<dbReference type="AlphaFoldDB" id="A0A0F4GGH9"/>
<comment type="caution">
    <text evidence="2">The sequence shown here is derived from an EMBL/GenBank/DDBJ whole genome shotgun (WGS) entry which is preliminary data.</text>
</comment>
<dbReference type="Proteomes" id="UP000033647">
    <property type="component" value="Unassembled WGS sequence"/>
</dbReference>
<keyword evidence="3" id="KW-1185">Reference proteome</keyword>
<accession>A0A0F4GGH9</accession>
<dbReference type="OrthoDB" id="10552672at2759"/>
<name>A0A0F4GGH9_9PEZI</name>
<gene>
    <name evidence="2" type="ORF">TI39_contig622g00011</name>
</gene>
<evidence type="ECO:0000256" key="1">
    <source>
        <dbReference type="SAM" id="MobiDB-lite"/>
    </source>
</evidence>
<reference evidence="2 3" key="1">
    <citation type="submission" date="2015-03" db="EMBL/GenBank/DDBJ databases">
        <title>RNA-seq based gene annotation and comparative genomics of four Zymoseptoria species reveal species-specific pathogenicity related genes and transposable element activity.</title>
        <authorList>
            <person name="Grandaubert J."/>
            <person name="Bhattacharyya A."/>
            <person name="Stukenbrock E.H."/>
        </authorList>
    </citation>
    <scope>NUCLEOTIDE SEQUENCE [LARGE SCALE GENOMIC DNA]</scope>
    <source>
        <strain evidence="2 3">Zb18110</strain>
    </source>
</reference>
<proteinExistence type="predicted"/>